<accession>A0A392Q006</accession>
<evidence type="ECO:0000313" key="2">
    <source>
        <dbReference type="EMBL" id="MCI16565.1"/>
    </source>
</evidence>
<reference evidence="2 3" key="1">
    <citation type="journal article" date="2018" name="Front. Plant Sci.">
        <title>Red Clover (Trifolium pratense) and Zigzag Clover (T. medium) - A Picture of Genomic Similarities and Differences.</title>
        <authorList>
            <person name="Dluhosova J."/>
            <person name="Istvanek J."/>
            <person name="Nedelnik J."/>
            <person name="Repkova J."/>
        </authorList>
    </citation>
    <scope>NUCLEOTIDE SEQUENCE [LARGE SCALE GENOMIC DNA]</scope>
    <source>
        <strain evidence="3">cv. 10/8</strain>
        <tissue evidence="2">Leaf</tissue>
    </source>
</reference>
<comment type="caution">
    <text evidence="2">The sequence shown here is derived from an EMBL/GenBank/DDBJ whole genome shotgun (WGS) entry which is preliminary data.</text>
</comment>
<proteinExistence type="predicted"/>
<keyword evidence="1" id="KW-0175">Coiled coil</keyword>
<organism evidence="2 3">
    <name type="scientific">Trifolium medium</name>
    <dbReference type="NCBI Taxonomy" id="97028"/>
    <lineage>
        <taxon>Eukaryota</taxon>
        <taxon>Viridiplantae</taxon>
        <taxon>Streptophyta</taxon>
        <taxon>Embryophyta</taxon>
        <taxon>Tracheophyta</taxon>
        <taxon>Spermatophyta</taxon>
        <taxon>Magnoliopsida</taxon>
        <taxon>eudicotyledons</taxon>
        <taxon>Gunneridae</taxon>
        <taxon>Pentapetalae</taxon>
        <taxon>rosids</taxon>
        <taxon>fabids</taxon>
        <taxon>Fabales</taxon>
        <taxon>Fabaceae</taxon>
        <taxon>Papilionoideae</taxon>
        <taxon>50 kb inversion clade</taxon>
        <taxon>NPAAA clade</taxon>
        <taxon>Hologalegina</taxon>
        <taxon>IRL clade</taxon>
        <taxon>Trifolieae</taxon>
        <taxon>Trifolium</taxon>
    </lineage>
</organism>
<protein>
    <submittedName>
        <fullName evidence="2">Uncharacterized protein</fullName>
    </submittedName>
</protein>
<name>A0A392Q006_9FABA</name>
<evidence type="ECO:0000256" key="1">
    <source>
        <dbReference type="SAM" id="Coils"/>
    </source>
</evidence>
<dbReference type="EMBL" id="LXQA010101430">
    <property type="protein sequence ID" value="MCI16565.1"/>
    <property type="molecule type" value="Genomic_DNA"/>
</dbReference>
<evidence type="ECO:0000313" key="3">
    <source>
        <dbReference type="Proteomes" id="UP000265520"/>
    </source>
</evidence>
<feature type="non-terminal residue" evidence="2">
    <location>
        <position position="1"/>
    </location>
</feature>
<dbReference type="Proteomes" id="UP000265520">
    <property type="component" value="Unassembled WGS sequence"/>
</dbReference>
<sequence length="142" mass="16144">KKQSNATRLDAQNQAYAALVEKAMNAQKNVERMEKELQDSAEVSNCDKNIVEWESRIVELSLQIQEYDAKIKAEKLKRDNIKTKIIASTQETIAREANQGIKYFSASAAVDEEIKALVDTGKVLDTKVNSFRSLYEDLKKKF</sequence>
<keyword evidence="3" id="KW-1185">Reference proteome</keyword>
<dbReference type="AlphaFoldDB" id="A0A392Q006"/>
<feature type="coiled-coil region" evidence="1">
    <location>
        <begin position="9"/>
        <end position="84"/>
    </location>
</feature>